<feature type="compositionally biased region" description="Basic and acidic residues" evidence="1">
    <location>
        <begin position="9"/>
        <end position="20"/>
    </location>
</feature>
<feature type="region of interest" description="Disordered" evidence="1">
    <location>
        <begin position="1"/>
        <end position="23"/>
    </location>
</feature>
<proteinExistence type="predicted"/>
<accession>A0A8K0C6W0</accession>
<feature type="non-terminal residue" evidence="2">
    <location>
        <position position="354"/>
    </location>
</feature>
<feature type="compositionally biased region" description="Basic and acidic residues" evidence="1">
    <location>
        <begin position="136"/>
        <end position="158"/>
    </location>
</feature>
<evidence type="ECO:0000313" key="2">
    <source>
        <dbReference type="EMBL" id="KAF2879846.1"/>
    </source>
</evidence>
<feature type="region of interest" description="Disordered" evidence="1">
    <location>
        <begin position="312"/>
        <end position="354"/>
    </location>
</feature>
<name>A0A8K0C6W0_IGNLU</name>
<keyword evidence="3" id="KW-1185">Reference proteome</keyword>
<gene>
    <name evidence="2" type="ORF">ILUMI_26330</name>
</gene>
<dbReference type="EMBL" id="VTPC01091067">
    <property type="protein sequence ID" value="KAF2879846.1"/>
    <property type="molecule type" value="Genomic_DNA"/>
</dbReference>
<dbReference type="Proteomes" id="UP000801492">
    <property type="component" value="Unassembled WGS sequence"/>
</dbReference>
<dbReference type="AlphaFoldDB" id="A0A8K0C6W0"/>
<evidence type="ECO:0000313" key="3">
    <source>
        <dbReference type="Proteomes" id="UP000801492"/>
    </source>
</evidence>
<feature type="region of interest" description="Disordered" evidence="1">
    <location>
        <begin position="122"/>
        <end position="158"/>
    </location>
</feature>
<reference evidence="2" key="1">
    <citation type="submission" date="2019-08" db="EMBL/GenBank/DDBJ databases">
        <title>The genome of the North American firefly Photinus pyralis.</title>
        <authorList>
            <consortium name="Photinus pyralis genome working group"/>
            <person name="Fallon T.R."/>
            <person name="Sander Lower S.E."/>
            <person name="Weng J.-K."/>
        </authorList>
    </citation>
    <scope>NUCLEOTIDE SEQUENCE</scope>
    <source>
        <strain evidence="2">TRF0915ILg1</strain>
        <tissue evidence="2">Whole body</tissue>
    </source>
</reference>
<comment type="caution">
    <text evidence="2">The sequence shown here is derived from an EMBL/GenBank/DDBJ whole genome shotgun (WGS) entry which is preliminary data.</text>
</comment>
<feature type="compositionally biased region" description="Low complexity" evidence="1">
    <location>
        <begin position="340"/>
        <end position="354"/>
    </location>
</feature>
<dbReference type="OrthoDB" id="10500034at2759"/>
<sequence>VLGKSTIKSKHEDSYAKNENDISNGAPILPIEGGYKDLDEITIGSSSENLEKFYDMRSMYGLGSGYDLSAPYYYYIYDPRSLYDPDSRYYMGGSYYDLEKAFYAANIQTAEITTGIPEEVQQTTEMIEESQTSNEENQKSNEKNQKSNEQEEEIRTDSDTIVAYWVPPESDFTGPRIETNPYIMGIPAQVQGFPLFRQYYYQPEYDYEVMIEEEKRREEIEEQGLDANTVENPEDFPHGGRAKRSFARMLNLRSKKEDNAAYVKDRKINGNSDSSVVFNADCRNRGNGNGDGGNGGVGGAGNGIDQAVGAAEGAANDAANAASEAAENLRLRNGRRSSNRRTGNNRNGRGFQQE</sequence>
<organism evidence="2 3">
    <name type="scientific">Ignelater luminosus</name>
    <name type="common">Cucubano</name>
    <name type="synonym">Pyrophorus luminosus</name>
    <dbReference type="NCBI Taxonomy" id="2038154"/>
    <lineage>
        <taxon>Eukaryota</taxon>
        <taxon>Metazoa</taxon>
        <taxon>Ecdysozoa</taxon>
        <taxon>Arthropoda</taxon>
        <taxon>Hexapoda</taxon>
        <taxon>Insecta</taxon>
        <taxon>Pterygota</taxon>
        <taxon>Neoptera</taxon>
        <taxon>Endopterygota</taxon>
        <taxon>Coleoptera</taxon>
        <taxon>Polyphaga</taxon>
        <taxon>Elateriformia</taxon>
        <taxon>Elateroidea</taxon>
        <taxon>Elateridae</taxon>
        <taxon>Agrypninae</taxon>
        <taxon>Pyrophorini</taxon>
        <taxon>Ignelater</taxon>
    </lineage>
</organism>
<evidence type="ECO:0000256" key="1">
    <source>
        <dbReference type="SAM" id="MobiDB-lite"/>
    </source>
</evidence>
<protein>
    <submittedName>
        <fullName evidence="2">Uncharacterized protein</fullName>
    </submittedName>
</protein>
<feature type="compositionally biased region" description="Low complexity" evidence="1">
    <location>
        <begin position="312"/>
        <end position="328"/>
    </location>
</feature>